<dbReference type="AlphaFoldDB" id="A0A3L6E3R4"/>
<name>A0A3L6E3R4_MAIZE</name>
<dbReference type="ExpressionAtlas" id="A0A3L6E3R4">
    <property type="expression patterns" value="baseline and differential"/>
</dbReference>
<feature type="domain" description="F-box" evidence="1">
    <location>
        <begin position="6"/>
        <end position="52"/>
    </location>
</feature>
<dbReference type="Gene3D" id="1.20.1280.50">
    <property type="match status" value="1"/>
</dbReference>
<dbReference type="Pfam" id="PF00646">
    <property type="entry name" value="F-box"/>
    <property type="match status" value="1"/>
</dbReference>
<evidence type="ECO:0000259" key="1">
    <source>
        <dbReference type="PROSITE" id="PS50181"/>
    </source>
</evidence>
<dbReference type="Proteomes" id="UP000251960">
    <property type="component" value="Chromosome 7"/>
</dbReference>
<dbReference type="SUPFAM" id="SSF81383">
    <property type="entry name" value="F-box domain"/>
    <property type="match status" value="1"/>
</dbReference>
<dbReference type="InterPro" id="IPR001810">
    <property type="entry name" value="F-box_dom"/>
</dbReference>
<accession>A0A3L6E3R4</accession>
<dbReference type="InterPro" id="IPR055290">
    <property type="entry name" value="At3g26010-like"/>
</dbReference>
<proteinExistence type="predicted"/>
<sequence>MDCAKGRSMADLYDELMVEIFSRMPVKDLRRSTYVCKSWRNLITDPLNGKKLPQTLEGFFHGGVGGPRSYGHFTSLPGSGVPPVDPSFSFIKAMVPGVERMVLLDSCNGLLLFGCTREGKFGYIVSNPATKKLVTVPASSGSCPPPPLFAFEAEVDYDSGEKYAHTFLMFNPAVSSHFHLFQIWQDMTVEDVETVHSYSSETKAWSDRSSKWRRGEEGSEWGLWGECLIKFRMGRALINDLLHFVGFDSQKQEDVIVAVDGEGKTCRIIDWHGKDVRLIIFIGQSQDRLHCIGVNTKAGQDHIHITRMSIWVLEDYDTKAWILKHSVGSLQFFGLLGRLVHDFNIVAIHPDHNSIIIVQHWNQKLVSYNMDTQELRGLRTLENGCAYVVITPYVPCFLESSVLATKG</sequence>
<dbReference type="PANTHER" id="PTHR35546">
    <property type="entry name" value="F-BOX PROTEIN INTERACTION DOMAIN PROTEIN-RELATED"/>
    <property type="match status" value="1"/>
</dbReference>
<protein>
    <recommendedName>
        <fullName evidence="1">F-box domain-containing protein</fullName>
    </recommendedName>
</protein>
<dbReference type="SMART" id="SM00256">
    <property type="entry name" value="FBOX"/>
    <property type="match status" value="1"/>
</dbReference>
<dbReference type="InterPro" id="IPR036047">
    <property type="entry name" value="F-box-like_dom_sf"/>
</dbReference>
<dbReference type="PROSITE" id="PS50181">
    <property type="entry name" value="FBOX"/>
    <property type="match status" value="1"/>
</dbReference>
<organism evidence="2">
    <name type="scientific">Zea mays</name>
    <name type="common">Maize</name>
    <dbReference type="NCBI Taxonomy" id="4577"/>
    <lineage>
        <taxon>Eukaryota</taxon>
        <taxon>Viridiplantae</taxon>
        <taxon>Streptophyta</taxon>
        <taxon>Embryophyta</taxon>
        <taxon>Tracheophyta</taxon>
        <taxon>Spermatophyta</taxon>
        <taxon>Magnoliopsida</taxon>
        <taxon>Liliopsida</taxon>
        <taxon>Poales</taxon>
        <taxon>Poaceae</taxon>
        <taxon>PACMAD clade</taxon>
        <taxon>Panicoideae</taxon>
        <taxon>Andropogonodae</taxon>
        <taxon>Andropogoneae</taxon>
        <taxon>Tripsacinae</taxon>
        <taxon>Zea</taxon>
    </lineage>
</organism>
<evidence type="ECO:0000313" key="2">
    <source>
        <dbReference type="EMBL" id="PWZ14541.1"/>
    </source>
</evidence>
<reference evidence="2" key="1">
    <citation type="journal article" date="2018" name="Nat. Genet.">
        <title>Extensive intraspecific gene order and gene structural variations between Mo17 and other maize genomes.</title>
        <authorList>
            <person name="Sun S."/>
            <person name="Zhou Y."/>
            <person name="Chen J."/>
            <person name="Shi J."/>
            <person name="Zhao H."/>
            <person name="Zhao H."/>
            <person name="Song W."/>
            <person name="Zhang M."/>
            <person name="Cui Y."/>
            <person name="Dong X."/>
            <person name="Liu H."/>
            <person name="Ma X."/>
            <person name="Jiao Y."/>
            <person name="Wang B."/>
            <person name="Wei X."/>
            <person name="Stein J.C."/>
            <person name="Glaubitz J.C."/>
            <person name="Lu F."/>
            <person name="Yu G."/>
            <person name="Liang C."/>
            <person name="Fengler K."/>
            <person name="Li B."/>
            <person name="Rafalski A."/>
            <person name="Schnable P.S."/>
            <person name="Ware D.H."/>
            <person name="Buckler E.S."/>
            <person name="Lai J."/>
        </authorList>
    </citation>
    <scope>NUCLEOTIDE SEQUENCE [LARGE SCALE GENOMIC DNA]</scope>
    <source>
        <tissue evidence="2">Seedling</tissue>
    </source>
</reference>
<gene>
    <name evidence="2" type="ORF">Zm00014a_008688</name>
</gene>
<comment type="caution">
    <text evidence="2">The sequence shown here is derived from an EMBL/GenBank/DDBJ whole genome shotgun (WGS) entry which is preliminary data.</text>
</comment>
<dbReference type="PANTHER" id="PTHR35546:SF17">
    <property type="entry name" value="RECEPTOR-LIKE KINASE-LIKE"/>
    <property type="match status" value="1"/>
</dbReference>
<dbReference type="EMBL" id="NCVQ01000008">
    <property type="protein sequence ID" value="PWZ14541.1"/>
    <property type="molecule type" value="Genomic_DNA"/>
</dbReference>